<feature type="transmembrane region" description="Helical" evidence="7">
    <location>
        <begin position="160"/>
        <end position="182"/>
    </location>
</feature>
<evidence type="ECO:0000256" key="6">
    <source>
        <dbReference type="ARBA" id="ARBA00023136"/>
    </source>
</evidence>
<reference evidence="9 11" key="1">
    <citation type="submission" date="2014-09" db="EMBL/GenBank/DDBJ databases">
        <title>Lactobacillus mucosae CRL573 Genome Sequencing.</title>
        <authorList>
            <person name="Bleckwedel J."/>
            <person name="Teran L.C."/>
            <person name="Bonacina J."/>
            <person name="Saavedra L."/>
            <person name="Mozzi F.B."/>
            <person name="Raya R.R."/>
        </authorList>
    </citation>
    <scope>NUCLEOTIDE SEQUENCE [LARGE SCALE GENOMIC DNA]</scope>
    <source>
        <strain evidence="9 11">CRL573</strain>
    </source>
</reference>
<protein>
    <submittedName>
        <fullName evidence="9">MFS transporter</fullName>
    </submittedName>
    <submittedName>
        <fullName evidence="10">Multidrug resistance protein MdtH</fullName>
    </submittedName>
</protein>
<dbReference type="InterPro" id="IPR036259">
    <property type="entry name" value="MFS_trans_sf"/>
</dbReference>
<evidence type="ECO:0000313" key="10">
    <source>
        <dbReference type="EMBL" id="VTZ87896.1"/>
    </source>
</evidence>
<accession>A0A099YCF7</accession>
<keyword evidence="6 7" id="KW-0472">Membrane</keyword>
<keyword evidence="2" id="KW-0813">Transport</keyword>
<dbReference type="PANTHER" id="PTHR23517">
    <property type="entry name" value="RESISTANCE PROTEIN MDTM, PUTATIVE-RELATED-RELATED"/>
    <property type="match status" value="1"/>
</dbReference>
<reference evidence="10 12" key="2">
    <citation type="submission" date="2019-06" db="EMBL/GenBank/DDBJ databases">
        <authorList>
            <person name="Rodrigo-Torres L."/>
            <person name="Arahal R. D."/>
            <person name="Lucena T."/>
        </authorList>
    </citation>
    <scope>NUCLEOTIDE SEQUENCE [LARGE SCALE GENOMIC DNA]</scope>
    <source>
        <strain evidence="10 12">INIA P508</strain>
    </source>
</reference>
<keyword evidence="5 7" id="KW-1133">Transmembrane helix</keyword>
<dbReference type="PANTHER" id="PTHR23517:SF10">
    <property type="entry name" value="MAJOR FACILITATOR SUPERFAMILY (MFS) PROFILE DOMAIN-CONTAINING PROTEIN"/>
    <property type="match status" value="1"/>
</dbReference>
<organism evidence="9 11">
    <name type="scientific">Limosilactobacillus mucosae</name>
    <name type="common">Lactobacillus mucosae</name>
    <dbReference type="NCBI Taxonomy" id="97478"/>
    <lineage>
        <taxon>Bacteria</taxon>
        <taxon>Bacillati</taxon>
        <taxon>Bacillota</taxon>
        <taxon>Bacilli</taxon>
        <taxon>Lactobacillales</taxon>
        <taxon>Lactobacillaceae</taxon>
        <taxon>Limosilactobacillus</taxon>
    </lineage>
</organism>
<evidence type="ECO:0000313" key="12">
    <source>
        <dbReference type="Proteomes" id="UP000365705"/>
    </source>
</evidence>
<evidence type="ECO:0000256" key="7">
    <source>
        <dbReference type="SAM" id="Phobius"/>
    </source>
</evidence>
<dbReference type="EMBL" id="CABFNH010000001">
    <property type="protein sequence ID" value="VTZ87896.1"/>
    <property type="molecule type" value="Genomic_DNA"/>
</dbReference>
<comment type="subcellular location">
    <subcellularLocation>
        <location evidence="1">Cell membrane</location>
        <topology evidence="1">Multi-pass membrane protein</topology>
    </subcellularLocation>
</comment>
<dbReference type="GO" id="GO:0005886">
    <property type="term" value="C:plasma membrane"/>
    <property type="evidence" value="ECO:0007669"/>
    <property type="project" value="UniProtKB-SubCell"/>
</dbReference>
<feature type="domain" description="Major facilitator superfamily (MFS) profile" evidence="8">
    <location>
        <begin position="207"/>
        <end position="389"/>
    </location>
</feature>
<dbReference type="Gene3D" id="1.20.1250.20">
    <property type="entry name" value="MFS general substrate transporter like domains"/>
    <property type="match status" value="2"/>
</dbReference>
<keyword evidence="3" id="KW-1003">Cell membrane</keyword>
<evidence type="ECO:0000259" key="8">
    <source>
        <dbReference type="PROSITE" id="PS50850"/>
    </source>
</evidence>
<feature type="transmembrane region" description="Helical" evidence="7">
    <location>
        <begin position="240"/>
        <end position="262"/>
    </location>
</feature>
<dbReference type="PROSITE" id="PS50850">
    <property type="entry name" value="MFS"/>
    <property type="match status" value="1"/>
</dbReference>
<evidence type="ECO:0000256" key="2">
    <source>
        <dbReference type="ARBA" id="ARBA00022448"/>
    </source>
</evidence>
<feature type="transmembrane region" description="Helical" evidence="7">
    <location>
        <begin position="98"/>
        <end position="119"/>
    </location>
</feature>
<dbReference type="GO" id="GO:0022857">
    <property type="term" value="F:transmembrane transporter activity"/>
    <property type="evidence" value="ECO:0007669"/>
    <property type="project" value="InterPro"/>
</dbReference>
<dbReference type="Proteomes" id="UP000365705">
    <property type="component" value="Unassembled WGS sequence"/>
</dbReference>
<dbReference type="InterPro" id="IPR050171">
    <property type="entry name" value="MFS_Transporters"/>
</dbReference>
<dbReference type="InterPro" id="IPR020846">
    <property type="entry name" value="MFS_dom"/>
</dbReference>
<dbReference type="AlphaFoldDB" id="A0A099YCF7"/>
<feature type="transmembrane region" description="Helical" evidence="7">
    <location>
        <begin position="73"/>
        <end position="92"/>
    </location>
</feature>
<evidence type="ECO:0000256" key="1">
    <source>
        <dbReference type="ARBA" id="ARBA00004651"/>
    </source>
</evidence>
<dbReference type="InterPro" id="IPR011701">
    <property type="entry name" value="MFS"/>
</dbReference>
<evidence type="ECO:0000256" key="5">
    <source>
        <dbReference type="ARBA" id="ARBA00022989"/>
    </source>
</evidence>
<sequence length="389" mass="43035">MPRQSIKLKWLFMASLLNNAGAAMLWPLTTIYVHEYLNKSMTVAGLVIFFSSMGMMFGNYLGGWLFDNWKPYAAAVITVTVATLGNILMIFFHGWPMFPILLAVICFADGSGLTVINSYGSAVTGHTARYVYNMLYMALNVGVVVGTLLVGTLLDLGIEIVFIVASVCYGAYLLITVLHFNVDVRPKSTVKSQQAAAVKSPRHNVHIVYAYCLCLVTVYLSYALWESVMSVHITDMHIPFFAYSLLWTINGAVIVLGQPLVTRLADYLSVKRQIIIGIAIFAISFPLLIWVHSFAMFVVDFVILTIGEMVGIPSVPAYIDVLTVAEETGKYQGMPNVAMSIGRALGPVYGGWMVDQAGYNFLFVSVFVMMLVTWLYAIMVSRRSVKVIK</sequence>
<feature type="transmembrane region" description="Helical" evidence="7">
    <location>
        <begin position="131"/>
        <end position="154"/>
    </location>
</feature>
<gene>
    <name evidence="10" type="primary">mdtH</name>
    <name evidence="10" type="ORF">LMUP508_00021</name>
    <name evidence="9" type="ORF">LX03_09585</name>
</gene>
<evidence type="ECO:0000256" key="3">
    <source>
        <dbReference type="ARBA" id="ARBA00022475"/>
    </source>
</evidence>
<dbReference type="SUPFAM" id="SSF103473">
    <property type="entry name" value="MFS general substrate transporter"/>
    <property type="match status" value="1"/>
</dbReference>
<feature type="transmembrane region" description="Helical" evidence="7">
    <location>
        <begin position="357"/>
        <end position="379"/>
    </location>
</feature>
<evidence type="ECO:0000313" key="9">
    <source>
        <dbReference type="EMBL" id="KGL66265.1"/>
    </source>
</evidence>
<dbReference type="RefSeq" id="WP_034541075.1">
    <property type="nucleotide sequence ID" value="NZ_CABFNH010000001.1"/>
</dbReference>
<dbReference type="EMBL" id="JROC01000037">
    <property type="protein sequence ID" value="KGL66265.1"/>
    <property type="molecule type" value="Genomic_DNA"/>
</dbReference>
<dbReference type="Pfam" id="PF07690">
    <property type="entry name" value="MFS_1"/>
    <property type="match status" value="1"/>
</dbReference>
<evidence type="ECO:0000256" key="4">
    <source>
        <dbReference type="ARBA" id="ARBA00022692"/>
    </source>
</evidence>
<feature type="transmembrane region" description="Helical" evidence="7">
    <location>
        <begin position="46"/>
        <end position="66"/>
    </location>
</feature>
<name>A0A099YCF7_LIMMU</name>
<feature type="transmembrane region" description="Helical" evidence="7">
    <location>
        <begin position="274"/>
        <end position="299"/>
    </location>
</feature>
<proteinExistence type="predicted"/>
<keyword evidence="4 7" id="KW-0812">Transmembrane</keyword>
<feature type="transmembrane region" description="Helical" evidence="7">
    <location>
        <begin position="203"/>
        <end position="225"/>
    </location>
</feature>
<evidence type="ECO:0000313" key="11">
    <source>
        <dbReference type="Proteomes" id="UP000030001"/>
    </source>
</evidence>
<dbReference type="Proteomes" id="UP000030001">
    <property type="component" value="Unassembled WGS sequence"/>
</dbReference>